<protein>
    <submittedName>
        <fullName evidence="2">Uncharacterized protein</fullName>
    </submittedName>
</protein>
<reference evidence="2" key="1">
    <citation type="submission" date="2021-01" db="EMBL/GenBank/DDBJ databases">
        <authorList>
            <person name="Corre E."/>
            <person name="Pelletier E."/>
            <person name="Niang G."/>
            <person name="Scheremetjew M."/>
            <person name="Finn R."/>
            <person name="Kale V."/>
            <person name="Holt S."/>
            <person name="Cochrane G."/>
            <person name="Meng A."/>
            <person name="Brown T."/>
            <person name="Cohen L."/>
        </authorList>
    </citation>
    <scope>NUCLEOTIDE SEQUENCE</scope>
    <source>
        <strain evidence="2">Clade-D-RCC1621</strain>
    </source>
</reference>
<feature type="region of interest" description="Disordered" evidence="1">
    <location>
        <begin position="1"/>
        <end position="30"/>
    </location>
</feature>
<name>A0A7S0WK56_9CHLO</name>
<dbReference type="EMBL" id="HBFO01001010">
    <property type="protein sequence ID" value="CAD8809642.1"/>
    <property type="molecule type" value="Transcribed_RNA"/>
</dbReference>
<evidence type="ECO:0000256" key="1">
    <source>
        <dbReference type="SAM" id="MobiDB-lite"/>
    </source>
</evidence>
<dbReference type="AlphaFoldDB" id="A0A7S0WK56"/>
<sequence>MRAAPAMSGVKLSTTAPRRATTTTPAHAARRTSVHALAAAIDQLTFDGAKSGSSTLELKTARAEVAKGLVHKYVVMVRQNARRVRARAIAYARIDDDDDDECVTSKPRKAPGGRRWARTIDRAAMTGDDGRER</sequence>
<evidence type="ECO:0000313" key="2">
    <source>
        <dbReference type="EMBL" id="CAD8809642.1"/>
    </source>
</evidence>
<organism evidence="2">
    <name type="scientific">Ostreococcus mediterraneus</name>
    <dbReference type="NCBI Taxonomy" id="1486918"/>
    <lineage>
        <taxon>Eukaryota</taxon>
        <taxon>Viridiplantae</taxon>
        <taxon>Chlorophyta</taxon>
        <taxon>Mamiellophyceae</taxon>
        <taxon>Mamiellales</taxon>
        <taxon>Bathycoccaceae</taxon>
        <taxon>Ostreococcus</taxon>
    </lineage>
</organism>
<feature type="compositionally biased region" description="Low complexity" evidence="1">
    <location>
        <begin position="14"/>
        <end position="27"/>
    </location>
</feature>
<gene>
    <name evidence="2" type="ORF">OMED0930_LOCUS735</name>
</gene>
<proteinExistence type="predicted"/>
<accession>A0A7S0WK56</accession>